<feature type="domain" description="Cupin type-2" evidence="1">
    <location>
        <begin position="77"/>
        <end position="152"/>
    </location>
</feature>
<accession>A0A1R3T6W7</accession>
<dbReference type="EMBL" id="LT605205">
    <property type="protein sequence ID" value="SCD20327.1"/>
    <property type="molecule type" value="Genomic_DNA"/>
</dbReference>
<dbReference type="AlphaFoldDB" id="A0A1R3T6W7"/>
<proteinExistence type="predicted"/>
<dbReference type="Gene3D" id="2.60.120.10">
    <property type="entry name" value="Jelly Rolls"/>
    <property type="match status" value="1"/>
</dbReference>
<dbReference type="PANTHER" id="PTHR43346">
    <property type="entry name" value="LIGAND BINDING DOMAIN PROTEIN, PUTATIVE (AFU_ORTHOLOGUE AFUA_6G14370)-RELATED"/>
    <property type="match status" value="1"/>
</dbReference>
<organism evidence="2 3">
    <name type="scientific">Proteiniphilum saccharofermentans</name>
    <dbReference type="NCBI Taxonomy" id="1642647"/>
    <lineage>
        <taxon>Bacteria</taxon>
        <taxon>Pseudomonadati</taxon>
        <taxon>Bacteroidota</taxon>
        <taxon>Bacteroidia</taxon>
        <taxon>Bacteroidales</taxon>
        <taxon>Dysgonomonadaceae</taxon>
        <taxon>Proteiniphilum</taxon>
    </lineage>
</organism>
<dbReference type="InterPro" id="IPR052538">
    <property type="entry name" value="Flavonoid_dioxygenase-like"/>
</dbReference>
<dbReference type="InterPro" id="IPR011051">
    <property type="entry name" value="RmlC_Cupin_sf"/>
</dbReference>
<reference evidence="2 3" key="1">
    <citation type="submission" date="2016-08" db="EMBL/GenBank/DDBJ databases">
        <authorList>
            <person name="Seilhamer J.J."/>
        </authorList>
    </citation>
    <scope>NUCLEOTIDE SEQUENCE [LARGE SCALE GENOMIC DNA]</scope>
    <source>
        <strain evidence="2">M3/6</strain>
    </source>
</reference>
<dbReference type="GO" id="GO:0016853">
    <property type="term" value="F:isomerase activity"/>
    <property type="evidence" value="ECO:0007669"/>
    <property type="project" value="UniProtKB-KW"/>
</dbReference>
<keyword evidence="2" id="KW-0413">Isomerase</keyword>
<dbReference type="KEGG" id="psac:PSM36_1506"/>
<dbReference type="RefSeq" id="WP_076930317.1">
    <property type="nucleotide sequence ID" value="NZ_LT605205.1"/>
</dbReference>
<dbReference type="SUPFAM" id="SSF51182">
    <property type="entry name" value="RmlC-like cupins"/>
    <property type="match status" value="1"/>
</dbReference>
<dbReference type="PANTHER" id="PTHR43346:SF1">
    <property type="entry name" value="QUERCETIN 2,3-DIOXYGENASE-RELATED"/>
    <property type="match status" value="1"/>
</dbReference>
<evidence type="ECO:0000259" key="1">
    <source>
        <dbReference type="Pfam" id="PF07883"/>
    </source>
</evidence>
<dbReference type="Proteomes" id="UP000187464">
    <property type="component" value="Chromosome I"/>
</dbReference>
<evidence type="ECO:0000313" key="2">
    <source>
        <dbReference type="EMBL" id="SCD20327.1"/>
    </source>
</evidence>
<dbReference type="InterPro" id="IPR013096">
    <property type="entry name" value="Cupin_2"/>
</dbReference>
<dbReference type="InterPro" id="IPR014710">
    <property type="entry name" value="RmlC-like_jellyroll"/>
</dbReference>
<dbReference type="STRING" id="1642647.PSM36_1506"/>
<gene>
    <name evidence="2" type="ORF">PSM36_1506</name>
</gene>
<dbReference type="Pfam" id="PF07883">
    <property type="entry name" value="Cupin_2"/>
    <property type="match status" value="1"/>
</dbReference>
<evidence type="ECO:0000313" key="3">
    <source>
        <dbReference type="Proteomes" id="UP000187464"/>
    </source>
</evidence>
<keyword evidence="3" id="KW-1185">Reference proteome</keyword>
<dbReference type="CDD" id="cd02223">
    <property type="entry name" value="cupin_Bh2720-like"/>
    <property type="match status" value="1"/>
</dbReference>
<protein>
    <submittedName>
        <fullName evidence="2">Mannose-6-phosphate isomerase</fullName>
    </submittedName>
</protein>
<name>A0A1R3T6W7_9BACT</name>
<sequence>MKKEILLTAFIPLLFLADCTGTTDQGQAAETTPETTAQVEFKDFGPEPFVFDIEEYTTRNETYRTAIWTGKYMQMTVMSIPAGGDIGLEMHPDIDQFLRVEAGTGIMMMGDTEDNLDFEARVEHDFAIFIPAGKWHNLVNDSDEPLKVYSIYAPGEHPHGTVHQTQAEGIAAHEAAHGH</sequence>